<dbReference type="Gene3D" id="3.30.1200.10">
    <property type="entry name" value="YggU-like"/>
    <property type="match status" value="1"/>
</dbReference>
<dbReference type="OrthoDB" id="9801972at2"/>
<dbReference type="Proteomes" id="UP000221168">
    <property type="component" value="Unassembled WGS sequence"/>
</dbReference>
<evidence type="ECO:0000313" key="3">
    <source>
        <dbReference type="EMBL" id="PHP68483.1"/>
    </source>
</evidence>
<evidence type="ECO:0000256" key="2">
    <source>
        <dbReference type="HAMAP-Rule" id="MF_00634"/>
    </source>
</evidence>
<dbReference type="RefSeq" id="WP_099302561.1">
    <property type="nucleotide sequence ID" value="NZ_PDVP01000001.1"/>
</dbReference>
<keyword evidence="4" id="KW-1185">Reference proteome</keyword>
<evidence type="ECO:0000313" key="4">
    <source>
        <dbReference type="Proteomes" id="UP000221168"/>
    </source>
</evidence>
<proteinExistence type="inferred from homology"/>
<dbReference type="HAMAP" id="MF_00634">
    <property type="entry name" value="UPF0235"/>
    <property type="match status" value="1"/>
</dbReference>
<dbReference type="AlphaFoldDB" id="A0A2G1QSH3"/>
<organism evidence="3 4">
    <name type="scientific">Zhengella mangrovi</name>
    <dbReference type="NCBI Taxonomy" id="1982044"/>
    <lineage>
        <taxon>Bacteria</taxon>
        <taxon>Pseudomonadati</taxon>
        <taxon>Pseudomonadota</taxon>
        <taxon>Alphaproteobacteria</taxon>
        <taxon>Hyphomicrobiales</taxon>
        <taxon>Notoacmeibacteraceae</taxon>
        <taxon>Zhengella</taxon>
    </lineage>
</organism>
<dbReference type="InterPro" id="IPR003746">
    <property type="entry name" value="DUF167"/>
</dbReference>
<dbReference type="SUPFAM" id="SSF69786">
    <property type="entry name" value="YggU-like"/>
    <property type="match status" value="1"/>
</dbReference>
<dbReference type="NCBIfam" id="TIGR00251">
    <property type="entry name" value="DUF167 family protein"/>
    <property type="match status" value="1"/>
</dbReference>
<dbReference type="Pfam" id="PF02594">
    <property type="entry name" value="DUF167"/>
    <property type="match status" value="1"/>
</dbReference>
<dbReference type="InterPro" id="IPR036591">
    <property type="entry name" value="YggU-like_sf"/>
</dbReference>
<comment type="caution">
    <text evidence="3">The sequence shown here is derived from an EMBL/GenBank/DDBJ whole genome shotgun (WGS) entry which is preliminary data.</text>
</comment>
<dbReference type="SMART" id="SM01152">
    <property type="entry name" value="DUF167"/>
    <property type="match status" value="1"/>
</dbReference>
<dbReference type="NCBIfam" id="NF002348">
    <property type="entry name" value="PRK01310.1"/>
    <property type="match status" value="1"/>
</dbReference>
<dbReference type="EMBL" id="PDVP01000001">
    <property type="protein sequence ID" value="PHP68483.1"/>
    <property type="molecule type" value="Genomic_DNA"/>
</dbReference>
<protein>
    <recommendedName>
        <fullName evidence="2">UPF0235 protein CSC94_00280</fullName>
    </recommendedName>
</protein>
<comment type="similarity">
    <text evidence="1 2">Belongs to the UPF0235 family.</text>
</comment>
<evidence type="ECO:0000256" key="1">
    <source>
        <dbReference type="ARBA" id="ARBA00010364"/>
    </source>
</evidence>
<gene>
    <name evidence="3" type="ORF">CSC94_00280</name>
</gene>
<sequence>MSACWRETRDGLEIFVRLTPKAARDDVEGVGEASDGSVHLKARVRAVPEKGKANTALEKLLAKWLGVPPSAVAVTGGGTARLKTVTVGGDAGELSARLDALLGNR</sequence>
<accession>A0A2G1QSH3</accession>
<name>A0A2G1QSH3_9HYPH</name>
<reference evidence="3 4" key="1">
    <citation type="submission" date="2017-10" db="EMBL/GenBank/DDBJ databases">
        <title>Sedimentibacterium mangrovi gen. nov., sp. nov., a novel member of family Phyllobacteriacea isolated from mangrove sediment.</title>
        <authorList>
            <person name="Liao H."/>
            <person name="Tian Y."/>
        </authorList>
    </citation>
    <scope>NUCLEOTIDE SEQUENCE [LARGE SCALE GENOMIC DNA]</scope>
    <source>
        <strain evidence="3 4">X9-2-2</strain>
    </source>
</reference>